<accession>A0AAV6GYM1</accession>
<evidence type="ECO:0000256" key="1">
    <source>
        <dbReference type="SAM" id="MobiDB-lite"/>
    </source>
</evidence>
<feature type="compositionally biased region" description="Low complexity" evidence="1">
    <location>
        <begin position="115"/>
        <end position="132"/>
    </location>
</feature>
<dbReference type="Proteomes" id="UP000823561">
    <property type="component" value="Chromosome 6"/>
</dbReference>
<feature type="compositionally biased region" description="Basic and acidic residues" evidence="1">
    <location>
        <begin position="86"/>
        <end position="97"/>
    </location>
</feature>
<organism evidence="2 3">
    <name type="scientific">Alosa alosa</name>
    <name type="common">allis shad</name>
    <dbReference type="NCBI Taxonomy" id="278164"/>
    <lineage>
        <taxon>Eukaryota</taxon>
        <taxon>Metazoa</taxon>
        <taxon>Chordata</taxon>
        <taxon>Craniata</taxon>
        <taxon>Vertebrata</taxon>
        <taxon>Euteleostomi</taxon>
        <taxon>Actinopterygii</taxon>
        <taxon>Neopterygii</taxon>
        <taxon>Teleostei</taxon>
        <taxon>Clupei</taxon>
        <taxon>Clupeiformes</taxon>
        <taxon>Clupeoidei</taxon>
        <taxon>Clupeidae</taxon>
        <taxon>Alosa</taxon>
    </lineage>
</organism>
<feature type="region of interest" description="Disordered" evidence="1">
    <location>
        <begin position="78"/>
        <end position="160"/>
    </location>
</feature>
<gene>
    <name evidence="2" type="ORF">AALO_G00086450</name>
</gene>
<reference evidence="2" key="1">
    <citation type="submission" date="2020-10" db="EMBL/GenBank/DDBJ databases">
        <title>Chromosome-scale genome assembly of the Allis shad, Alosa alosa.</title>
        <authorList>
            <person name="Margot Z."/>
            <person name="Christophe K."/>
            <person name="Cabau C."/>
            <person name="Louis A."/>
            <person name="Berthelot C."/>
            <person name="Parey E."/>
            <person name="Roest Crollius H."/>
            <person name="Montfort J."/>
            <person name="Robinson-Rechavi M."/>
            <person name="Bucao C."/>
            <person name="Bouchez O."/>
            <person name="Gislard M."/>
            <person name="Lluch J."/>
            <person name="Milhes M."/>
            <person name="Lampietro C."/>
            <person name="Lopez Roques C."/>
            <person name="Donnadieu C."/>
            <person name="Braasch I."/>
            <person name="Desvignes T."/>
            <person name="Postlethwait J."/>
            <person name="Bobe J."/>
            <person name="Guiguen Y."/>
        </authorList>
    </citation>
    <scope>NUCLEOTIDE SEQUENCE</scope>
    <source>
        <strain evidence="2">M-15738</strain>
        <tissue evidence="2">Blood</tissue>
    </source>
</reference>
<sequence length="203" mass="22225">MRWLRMSYEANKSVLLVPQESHASCVFQSAEERDEIPGMGDDSVLEMLSYSKFSDLEAWLCMPSALFPRTRTSWSFSALSSEGETEADRDPEKRPSDGDSISPHAPFSPCPLVSPSPGLDASSPPLPLSILSQDSTYSTSDLKGPRAHRPEPAAGRGDAWRPALEDCTGTLQVQCCESVRKRGAAHVPLRPVTPPLLPCWTLR</sequence>
<comment type="caution">
    <text evidence="2">The sequence shown here is derived from an EMBL/GenBank/DDBJ whole genome shotgun (WGS) entry which is preliminary data.</text>
</comment>
<evidence type="ECO:0000313" key="2">
    <source>
        <dbReference type="EMBL" id="KAG5280223.1"/>
    </source>
</evidence>
<evidence type="ECO:0000313" key="3">
    <source>
        <dbReference type="Proteomes" id="UP000823561"/>
    </source>
</evidence>
<keyword evidence="3" id="KW-1185">Reference proteome</keyword>
<dbReference type="AlphaFoldDB" id="A0AAV6GYM1"/>
<protein>
    <submittedName>
        <fullName evidence="2">Uncharacterized protein</fullName>
    </submittedName>
</protein>
<name>A0AAV6GYM1_9TELE</name>
<dbReference type="EMBL" id="JADWDJ010000006">
    <property type="protein sequence ID" value="KAG5280223.1"/>
    <property type="molecule type" value="Genomic_DNA"/>
</dbReference>
<proteinExistence type="predicted"/>